<proteinExistence type="predicted"/>
<keyword evidence="2" id="KW-0964">Secreted</keyword>
<evidence type="ECO:0000313" key="5">
    <source>
        <dbReference type="Proteomes" id="UP000008311"/>
    </source>
</evidence>
<dbReference type="InterPro" id="IPR012334">
    <property type="entry name" value="Pectin_lyas_fold"/>
</dbReference>
<keyword evidence="5" id="KW-1185">Reference proteome</keyword>
<dbReference type="InterPro" id="IPR011050">
    <property type="entry name" value="Pectin_lyase_fold/virulence"/>
</dbReference>
<keyword evidence="2" id="KW-0134">Cell wall</keyword>
<dbReference type="Proteomes" id="UP000008311">
    <property type="component" value="Unassembled WGS sequence"/>
</dbReference>
<dbReference type="Pfam" id="PF13229">
    <property type="entry name" value="Beta_helix"/>
    <property type="match status" value="1"/>
</dbReference>
<dbReference type="SUPFAM" id="SSF51126">
    <property type="entry name" value="Pectin lyase-like"/>
    <property type="match status" value="2"/>
</dbReference>
<accession>B9TKA3</accession>
<dbReference type="SMART" id="SM00710">
    <property type="entry name" value="PbH1"/>
    <property type="match status" value="6"/>
</dbReference>
<evidence type="ECO:0000259" key="3">
    <source>
        <dbReference type="Pfam" id="PF13229"/>
    </source>
</evidence>
<feature type="non-terminal residue" evidence="4">
    <location>
        <position position="1"/>
    </location>
</feature>
<organism evidence="4 5">
    <name type="scientific">Ricinus communis</name>
    <name type="common">Castor bean</name>
    <dbReference type="NCBI Taxonomy" id="3988"/>
    <lineage>
        <taxon>Eukaryota</taxon>
        <taxon>Viridiplantae</taxon>
        <taxon>Streptophyta</taxon>
        <taxon>Embryophyta</taxon>
        <taxon>Tracheophyta</taxon>
        <taxon>Spermatophyta</taxon>
        <taxon>Magnoliopsida</taxon>
        <taxon>eudicotyledons</taxon>
        <taxon>Gunneridae</taxon>
        <taxon>Pentapetalae</taxon>
        <taxon>rosids</taxon>
        <taxon>fabids</taxon>
        <taxon>Malpighiales</taxon>
        <taxon>Euphorbiaceae</taxon>
        <taxon>Acalyphoideae</taxon>
        <taxon>Acalypheae</taxon>
        <taxon>Ricinus</taxon>
    </lineage>
</organism>
<protein>
    <recommendedName>
        <fullName evidence="3">Right handed beta helix domain-containing protein</fullName>
    </recommendedName>
</protein>
<evidence type="ECO:0000313" key="4">
    <source>
        <dbReference type="EMBL" id="EEF23711.1"/>
    </source>
</evidence>
<feature type="domain" description="Right handed beta helix" evidence="3">
    <location>
        <begin position="228"/>
        <end position="361"/>
    </location>
</feature>
<evidence type="ECO:0000256" key="2">
    <source>
        <dbReference type="ARBA" id="ARBA00022512"/>
    </source>
</evidence>
<dbReference type="InParanoid" id="B9TKA3"/>
<gene>
    <name evidence="4" type="ORF">RCOM_2153080</name>
</gene>
<reference evidence="5" key="1">
    <citation type="journal article" date="2010" name="Nat. Biotechnol.">
        <title>Draft genome sequence of the oilseed species Ricinus communis.</title>
        <authorList>
            <person name="Chan A.P."/>
            <person name="Crabtree J."/>
            <person name="Zhao Q."/>
            <person name="Lorenzi H."/>
            <person name="Orvis J."/>
            <person name="Puiu D."/>
            <person name="Melake-Berhan A."/>
            <person name="Jones K.M."/>
            <person name="Redman J."/>
            <person name="Chen G."/>
            <person name="Cahoon E.B."/>
            <person name="Gedil M."/>
            <person name="Stanke M."/>
            <person name="Haas B.J."/>
            <person name="Wortman J.R."/>
            <person name="Fraser-Liggett C.M."/>
            <person name="Ravel J."/>
            <person name="Rabinowicz P.D."/>
        </authorList>
    </citation>
    <scope>NUCLEOTIDE SEQUENCE [LARGE SCALE GENOMIC DNA]</scope>
    <source>
        <strain evidence="5">cv. Hale</strain>
    </source>
</reference>
<dbReference type="AlphaFoldDB" id="B9TKA3"/>
<feature type="non-terminal residue" evidence="4">
    <location>
        <position position="363"/>
    </location>
</feature>
<dbReference type="EMBL" id="EQ984973">
    <property type="protein sequence ID" value="EEF23711.1"/>
    <property type="molecule type" value="Genomic_DNA"/>
</dbReference>
<sequence>GNSIHDNYYGLWLDASSATLAATPTITNNKIINNNSYGVTLRSYVSNALMPGWTLTNNNISGNGSYNFFFSQSSAFLNPATTKVSAKNNWWGSADPATIAGKIYDYSDYNVLPTLDFSNYLSADGGAAVPGLMLIGTLSGDTTAATGTTTQVLGAVNIPTGMTLTVETGAMLSAVAPISVASGATLVAQPGSTLSFVGSTAGIQTQSGATLTLQGTPTNKILFTSSKATKAKSDWAGITVNTDASAAIENVIVEYANNGVTFSGPTTGALSPLGGTLLNSELRNNSTGVLLAGYVSTTLQGNSIHDNYYGLWLDASSTTLAATPTITNNKIINNNYYGVTLRSYGTNALMPAWTLTSNNISGN</sequence>
<comment type="subcellular location">
    <subcellularLocation>
        <location evidence="1">Secreted</location>
        <location evidence="1">Cell wall</location>
    </subcellularLocation>
</comment>
<dbReference type="Gene3D" id="2.160.20.10">
    <property type="entry name" value="Single-stranded right-handed beta-helix, Pectin lyase-like"/>
    <property type="match status" value="2"/>
</dbReference>
<evidence type="ECO:0000256" key="1">
    <source>
        <dbReference type="ARBA" id="ARBA00004191"/>
    </source>
</evidence>
<dbReference type="InterPro" id="IPR006626">
    <property type="entry name" value="PbH1"/>
</dbReference>
<name>B9TKA3_RICCO</name>
<dbReference type="InterPro" id="IPR039448">
    <property type="entry name" value="Beta_helix"/>
</dbReference>